<reference evidence="1" key="1">
    <citation type="journal article" date="2021" name="New Phytol.">
        <title>Evolutionary innovations through gain and loss of genes in the ectomycorrhizal Boletales.</title>
        <authorList>
            <person name="Wu G."/>
            <person name="Miyauchi S."/>
            <person name="Morin E."/>
            <person name="Kuo A."/>
            <person name="Drula E."/>
            <person name="Varga T."/>
            <person name="Kohler A."/>
            <person name="Feng B."/>
            <person name="Cao Y."/>
            <person name="Lipzen A."/>
            <person name="Daum C."/>
            <person name="Hundley H."/>
            <person name="Pangilinan J."/>
            <person name="Johnson J."/>
            <person name="Barry K."/>
            <person name="LaButti K."/>
            <person name="Ng V."/>
            <person name="Ahrendt S."/>
            <person name="Min B."/>
            <person name="Choi I.G."/>
            <person name="Park H."/>
            <person name="Plett J.M."/>
            <person name="Magnuson J."/>
            <person name="Spatafora J.W."/>
            <person name="Nagy L.G."/>
            <person name="Henrissat B."/>
            <person name="Grigoriev I.V."/>
            <person name="Yang Z.L."/>
            <person name="Xu J."/>
            <person name="Martin F.M."/>
        </authorList>
    </citation>
    <scope>NUCLEOTIDE SEQUENCE</scope>
    <source>
        <strain evidence="1">KUC20120723A-06</strain>
    </source>
</reference>
<evidence type="ECO:0000313" key="2">
    <source>
        <dbReference type="Proteomes" id="UP000790709"/>
    </source>
</evidence>
<accession>A0ACB8BCF8</accession>
<organism evidence="1 2">
    <name type="scientific">Leucogyrophana mollusca</name>
    <dbReference type="NCBI Taxonomy" id="85980"/>
    <lineage>
        <taxon>Eukaryota</taxon>
        <taxon>Fungi</taxon>
        <taxon>Dikarya</taxon>
        <taxon>Basidiomycota</taxon>
        <taxon>Agaricomycotina</taxon>
        <taxon>Agaricomycetes</taxon>
        <taxon>Agaricomycetidae</taxon>
        <taxon>Boletales</taxon>
        <taxon>Boletales incertae sedis</taxon>
        <taxon>Leucogyrophana</taxon>
    </lineage>
</organism>
<keyword evidence="1" id="KW-0378">Hydrolase</keyword>
<sequence length="428" mass="46116">MLALKFTPLSLILVLLSSTANVFSRPSSRGLKPNSISLSHKTKQPRTAAESNMLAKFRRLAVMHKYGGPMTPMSASLMIYSQNDDEGYFAPVKLGTPGKSYDVILDTGSADLWVAGQACTSAACAQLTKFNPKESDSFRDLKLPFQVSYADSNVAGDLGADTLAVGRFTIQNQTFGVASNFPNAMNDPNFATVEKPASGILGLAWKAFATSNTTPFWEYLVESKQWDMPVMSLHLARSSGNSKQNTEPGGTFTLGAYDTTLYTGDIHFNNLTVTENPKKWTLPLAHILAQGKPVSTGSETTIPAVIDSGTTYVYGPSSTIESIYNTISGSKPDPETDGYWLYPCDTRVAIEISFADGVKWPINATDFMADKDDSSTYCRGAFAAMPTGAEDPWIFGAAFMKNVYTVLRFSPPSVGFATLSEKALAGSG</sequence>
<comment type="caution">
    <text evidence="1">The sequence shown here is derived from an EMBL/GenBank/DDBJ whole genome shotgun (WGS) entry which is preliminary data.</text>
</comment>
<dbReference type="EMBL" id="MU266465">
    <property type="protein sequence ID" value="KAH7923000.1"/>
    <property type="molecule type" value="Genomic_DNA"/>
</dbReference>
<dbReference type="Proteomes" id="UP000790709">
    <property type="component" value="Unassembled WGS sequence"/>
</dbReference>
<keyword evidence="2" id="KW-1185">Reference proteome</keyword>
<name>A0ACB8BCF8_9AGAM</name>
<evidence type="ECO:0000313" key="1">
    <source>
        <dbReference type="EMBL" id="KAH7923000.1"/>
    </source>
</evidence>
<gene>
    <name evidence="1" type="ORF">BV22DRAFT_1093585</name>
</gene>
<protein>
    <submittedName>
        <fullName evidence="1">Acid protease</fullName>
    </submittedName>
</protein>
<keyword evidence="1" id="KW-0645">Protease</keyword>
<proteinExistence type="predicted"/>